<gene>
    <name evidence="1" type="ORF">BDN71DRAFT_1511245</name>
</gene>
<organism evidence="1 2">
    <name type="scientific">Pleurotus eryngii</name>
    <name type="common">Boletus of the steppes</name>
    <dbReference type="NCBI Taxonomy" id="5323"/>
    <lineage>
        <taxon>Eukaryota</taxon>
        <taxon>Fungi</taxon>
        <taxon>Dikarya</taxon>
        <taxon>Basidiomycota</taxon>
        <taxon>Agaricomycotina</taxon>
        <taxon>Agaricomycetes</taxon>
        <taxon>Agaricomycetidae</taxon>
        <taxon>Agaricales</taxon>
        <taxon>Pleurotineae</taxon>
        <taxon>Pleurotaceae</taxon>
        <taxon>Pleurotus</taxon>
    </lineage>
</organism>
<dbReference type="Proteomes" id="UP000807025">
    <property type="component" value="Unassembled WGS sequence"/>
</dbReference>
<evidence type="ECO:0000313" key="1">
    <source>
        <dbReference type="EMBL" id="KAF9490500.1"/>
    </source>
</evidence>
<dbReference type="AlphaFoldDB" id="A0A9P5ZPU6"/>
<reference evidence="1" key="1">
    <citation type="submission" date="2020-11" db="EMBL/GenBank/DDBJ databases">
        <authorList>
            <consortium name="DOE Joint Genome Institute"/>
            <person name="Ahrendt S."/>
            <person name="Riley R."/>
            <person name="Andreopoulos W."/>
            <person name="Labutti K."/>
            <person name="Pangilinan J."/>
            <person name="Ruiz-Duenas F.J."/>
            <person name="Barrasa J.M."/>
            <person name="Sanchez-Garcia M."/>
            <person name="Camarero S."/>
            <person name="Miyauchi S."/>
            <person name="Serrano A."/>
            <person name="Linde D."/>
            <person name="Babiker R."/>
            <person name="Drula E."/>
            <person name="Ayuso-Fernandez I."/>
            <person name="Pacheco R."/>
            <person name="Padilla G."/>
            <person name="Ferreira P."/>
            <person name="Barriuso J."/>
            <person name="Kellner H."/>
            <person name="Castanera R."/>
            <person name="Alfaro M."/>
            <person name="Ramirez L."/>
            <person name="Pisabarro A.G."/>
            <person name="Kuo A."/>
            <person name="Tritt A."/>
            <person name="Lipzen A."/>
            <person name="He G."/>
            <person name="Yan M."/>
            <person name="Ng V."/>
            <person name="Cullen D."/>
            <person name="Martin F."/>
            <person name="Rosso M.-N."/>
            <person name="Henrissat B."/>
            <person name="Hibbett D."/>
            <person name="Martinez A.T."/>
            <person name="Grigoriev I.V."/>
        </authorList>
    </citation>
    <scope>NUCLEOTIDE SEQUENCE</scope>
    <source>
        <strain evidence="1">ATCC 90797</strain>
    </source>
</reference>
<comment type="caution">
    <text evidence="1">The sequence shown here is derived from an EMBL/GenBank/DDBJ whole genome shotgun (WGS) entry which is preliminary data.</text>
</comment>
<protein>
    <recommendedName>
        <fullName evidence="3">F-box domain-containing protein</fullName>
    </recommendedName>
</protein>
<accession>A0A9P5ZPU6</accession>
<evidence type="ECO:0008006" key="3">
    <source>
        <dbReference type="Google" id="ProtNLM"/>
    </source>
</evidence>
<name>A0A9P5ZPU6_PLEER</name>
<sequence>MSRTIHTEWNSRSSHNYPKQLPVELIIEIIAIVAKSLPRKNNGDPPKPEVAELTQREAHGALATASLVSREWNTISRRYILSRVDISTNNSNARLAFLCFEAPLLSENIR</sequence>
<evidence type="ECO:0000313" key="2">
    <source>
        <dbReference type="Proteomes" id="UP000807025"/>
    </source>
</evidence>
<proteinExistence type="predicted"/>
<dbReference type="EMBL" id="MU154640">
    <property type="protein sequence ID" value="KAF9490500.1"/>
    <property type="molecule type" value="Genomic_DNA"/>
</dbReference>
<keyword evidence="2" id="KW-1185">Reference proteome</keyword>